<evidence type="ECO:0000313" key="2">
    <source>
        <dbReference type="EMBL" id="QIZ09204.1"/>
    </source>
</evidence>
<dbReference type="PANTHER" id="PTHR30041">
    <property type="entry name" value="ARSENATE REDUCTASE"/>
    <property type="match status" value="1"/>
</dbReference>
<dbReference type="Gene3D" id="3.40.30.10">
    <property type="entry name" value="Glutaredoxin"/>
    <property type="match status" value="1"/>
</dbReference>
<dbReference type="PANTHER" id="PTHR30041:SF7">
    <property type="entry name" value="GLOBAL TRANSCRIPTIONAL REGULATOR SPX"/>
    <property type="match status" value="1"/>
</dbReference>
<dbReference type="NCBIfam" id="TIGR01617">
    <property type="entry name" value="arsC_related"/>
    <property type="match status" value="1"/>
</dbReference>
<proteinExistence type="inferred from homology"/>
<dbReference type="EMBL" id="CP051128">
    <property type="protein sequence ID" value="QIZ09204.1"/>
    <property type="molecule type" value="Genomic_DNA"/>
</dbReference>
<dbReference type="PROSITE" id="PS51354">
    <property type="entry name" value="GLUTAREDOXIN_2"/>
    <property type="match status" value="1"/>
</dbReference>
<dbReference type="InterPro" id="IPR006504">
    <property type="entry name" value="Tscrpt_reg_Spx/MgsR"/>
</dbReference>
<dbReference type="InterPro" id="IPR006660">
    <property type="entry name" value="Arsenate_reductase-like"/>
</dbReference>
<dbReference type="NCBIfam" id="NF009210">
    <property type="entry name" value="PRK12559.1"/>
    <property type="match status" value="1"/>
</dbReference>
<reference evidence="2 3" key="1">
    <citation type="submission" date="2020-04" db="EMBL/GenBank/DDBJ databases">
        <title>Genome-Wide Identification of 5-Methylcytosine Sites in Bacterial Genomes By High-Throughput Sequencing of MspJI Restriction Fragments.</title>
        <authorList>
            <person name="Wu V."/>
        </authorList>
    </citation>
    <scope>NUCLEOTIDE SEQUENCE [LARGE SCALE GENOMIC DNA]</scope>
    <source>
        <strain evidence="2 3">S2</strain>
    </source>
</reference>
<reference evidence="2 3" key="2">
    <citation type="submission" date="2020-04" db="EMBL/GenBank/DDBJ databases">
        <authorList>
            <person name="Fomenkov A."/>
            <person name="Anton B.P."/>
            <person name="Roberts R.J."/>
        </authorList>
    </citation>
    <scope>NUCLEOTIDE SEQUENCE [LARGE SCALE GENOMIC DNA]</scope>
    <source>
        <strain evidence="2 3">S2</strain>
    </source>
</reference>
<dbReference type="Pfam" id="PF03960">
    <property type="entry name" value="ArsC"/>
    <property type="match status" value="1"/>
</dbReference>
<dbReference type="NCBIfam" id="NF002459">
    <property type="entry name" value="PRK01655.1"/>
    <property type="match status" value="1"/>
</dbReference>
<dbReference type="AlphaFoldDB" id="A0A6H1P6H0"/>
<dbReference type="CDD" id="cd03032">
    <property type="entry name" value="ArsC_Spx"/>
    <property type="match status" value="1"/>
</dbReference>
<dbReference type="Proteomes" id="UP000501868">
    <property type="component" value="Chromosome"/>
</dbReference>
<dbReference type="PROSITE" id="PS51353">
    <property type="entry name" value="ARSC"/>
    <property type="match status" value="1"/>
</dbReference>
<dbReference type="SUPFAM" id="SSF52833">
    <property type="entry name" value="Thioredoxin-like"/>
    <property type="match status" value="1"/>
</dbReference>
<comment type="similarity">
    <text evidence="1">Belongs to the ArsC family.</text>
</comment>
<gene>
    <name evidence="2" type="primary">spxA</name>
    <name evidence="2" type="ORF">HFZ78_22920</name>
</gene>
<sequence>MVTLYLTPSCAYCRKAKAWLEDHQIAYKERNILSEPLSIDEIKKILHLTEYGTDQIISKHSKAFQKLNGNIESLSLQELYKIIKDNPELLRTPLIIDEKKLLVGYNEEEIRKFLPRKNRTFQLLEAQRIIN</sequence>
<dbReference type="InterPro" id="IPR036249">
    <property type="entry name" value="Thioredoxin-like_sf"/>
</dbReference>
<protein>
    <submittedName>
        <fullName evidence="2">Transcriptional regulator Spx</fullName>
    </submittedName>
</protein>
<organism evidence="2 3">
    <name type="scientific">Priestia megaterium</name>
    <name type="common">Bacillus megaterium</name>
    <dbReference type="NCBI Taxonomy" id="1404"/>
    <lineage>
        <taxon>Bacteria</taxon>
        <taxon>Bacillati</taxon>
        <taxon>Bacillota</taxon>
        <taxon>Bacilli</taxon>
        <taxon>Bacillales</taxon>
        <taxon>Bacillaceae</taxon>
        <taxon>Priestia</taxon>
    </lineage>
</organism>
<evidence type="ECO:0000256" key="1">
    <source>
        <dbReference type="PROSITE-ProRule" id="PRU01282"/>
    </source>
</evidence>
<evidence type="ECO:0000313" key="3">
    <source>
        <dbReference type="Proteomes" id="UP000501868"/>
    </source>
</evidence>
<name>A0A6H1P6H0_PRIMG</name>
<accession>A0A6H1P6H0</accession>